<reference evidence="3" key="1">
    <citation type="journal article" date="2019" name="Int. J. Syst. Evol. Microbiol.">
        <title>The Global Catalogue of Microorganisms (GCM) 10K type strain sequencing project: providing services to taxonomists for standard genome sequencing and annotation.</title>
        <authorList>
            <consortium name="The Broad Institute Genomics Platform"/>
            <consortium name="The Broad Institute Genome Sequencing Center for Infectious Disease"/>
            <person name="Wu L."/>
            <person name="Ma J."/>
        </authorList>
    </citation>
    <scope>NUCLEOTIDE SEQUENCE [LARGE SCALE GENOMIC DNA]</scope>
    <source>
        <strain evidence="3">JCM 17441</strain>
    </source>
</reference>
<gene>
    <name evidence="2" type="ORF">GCM10022255_066210</name>
</gene>
<dbReference type="Pfam" id="PF10005">
    <property type="entry name" value="Zn_ribbon_DZR_6"/>
    <property type="match status" value="1"/>
</dbReference>
<dbReference type="InterPro" id="IPR031321">
    <property type="entry name" value="UCP012641"/>
</dbReference>
<comment type="caution">
    <text evidence="2">The sequence shown here is derived from an EMBL/GenBank/DDBJ whole genome shotgun (WGS) entry which is preliminary data.</text>
</comment>
<dbReference type="PIRSF" id="PIRSF012641">
    <property type="entry name" value="UCP012641"/>
    <property type="match status" value="1"/>
</dbReference>
<dbReference type="EMBL" id="BAABAT010000022">
    <property type="protein sequence ID" value="GAA4255835.1"/>
    <property type="molecule type" value="Genomic_DNA"/>
</dbReference>
<dbReference type="RefSeq" id="WP_345132843.1">
    <property type="nucleotide sequence ID" value="NZ_BAABAT010000022.1"/>
</dbReference>
<accession>A0ABP8DHN1</accession>
<feature type="domain" description="Zinc-ribbon" evidence="1">
    <location>
        <begin position="4"/>
        <end position="80"/>
    </location>
</feature>
<organism evidence="2 3">
    <name type="scientific">Dactylosporangium darangshiense</name>
    <dbReference type="NCBI Taxonomy" id="579108"/>
    <lineage>
        <taxon>Bacteria</taxon>
        <taxon>Bacillati</taxon>
        <taxon>Actinomycetota</taxon>
        <taxon>Actinomycetes</taxon>
        <taxon>Micromonosporales</taxon>
        <taxon>Micromonosporaceae</taxon>
        <taxon>Dactylosporangium</taxon>
    </lineage>
</organism>
<sequence>MQPFACGNCRSLTFFGDLSCLACGSDLGFERAAGRLVARDRAGEAAWTPCANRELIGCDWLAPAAGALCGSCGLTRTRPADGQDADIAAWRVVEACKRQLLVDLDGLGWTLAGPPAGDSPLRFDLLSSAYEPIVTGRDGDVITVDLAEGFDPHREALRVQLGEPYRTVLGHLRHEVGHWFRDLLGRQGRLEEFPAVFGDDTTDYAAALREHYAGTDDGSWRRQYVSHYAAAHPAEDWAESFAHYLHVRAVLDTARAWGTTVDGPAAGTGIAGRAALSCDPRLPVRHFDDLVSRWLPLTFALNAVNRSMGRDDLYPFVLAPPVLRKLELVHRALAR</sequence>
<evidence type="ECO:0000313" key="3">
    <source>
        <dbReference type="Proteomes" id="UP001500620"/>
    </source>
</evidence>
<dbReference type="Gene3D" id="3.40.390.70">
    <property type="match status" value="1"/>
</dbReference>
<evidence type="ECO:0000313" key="2">
    <source>
        <dbReference type="EMBL" id="GAA4255835.1"/>
    </source>
</evidence>
<protein>
    <submittedName>
        <fullName evidence="2">Zinc-binding metallopeptidase</fullName>
    </submittedName>
</protein>
<proteinExistence type="predicted"/>
<dbReference type="Pfam" id="PF15887">
    <property type="entry name" value="Peptidase_Mx"/>
    <property type="match status" value="1"/>
</dbReference>
<dbReference type="Proteomes" id="UP001500620">
    <property type="component" value="Unassembled WGS sequence"/>
</dbReference>
<name>A0ABP8DHN1_9ACTN</name>
<keyword evidence="3" id="KW-1185">Reference proteome</keyword>
<evidence type="ECO:0000259" key="1">
    <source>
        <dbReference type="Pfam" id="PF10005"/>
    </source>
</evidence>
<dbReference type="InterPro" id="IPR011201">
    <property type="entry name" value="Zinc-ribbon_6_bact"/>
</dbReference>